<dbReference type="Pfam" id="PF20434">
    <property type="entry name" value="BD-FAE"/>
    <property type="match status" value="1"/>
</dbReference>
<dbReference type="AlphaFoldDB" id="A0A3G8ZNP9"/>
<protein>
    <submittedName>
        <fullName evidence="3">Alpha/beta hydrolase</fullName>
    </submittedName>
</protein>
<dbReference type="EMBL" id="CP034170">
    <property type="protein sequence ID" value="AZI58415.1"/>
    <property type="molecule type" value="Genomic_DNA"/>
</dbReference>
<dbReference type="InterPro" id="IPR029058">
    <property type="entry name" value="AB_hydrolase_fold"/>
</dbReference>
<dbReference type="GO" id="GO:0016787">
    <property type="term" value="F:hydrolase activity"/>
    <property type="evidence" value="ECO:0007669"/>
    <property type="project" value="UniProtKB-KW"/>
</dbReference>
<evidence type="ECO:0000256" key="1">
    <source>
        <dbReference type="ARBA" id="ARBA00022801"/>
    </source>
</evidence>
<name>A0A3G8ZNP9_9ACTN</name>
<evidence type="ECO:0000313" key="4">
    <source>
        <dbReference type="Proteomes" id="UP000268084"/>
    </source>
</evidence>
<feature type="domain" description="BD-FAE-like" evidence="2">
    <location>
        <begin position="24"/>
        <end position="220"/>
    </location>
</feature>
<keyword evidence="1 3" id="KW-0378">Hydrolase</keyword>
<gene>
    <name evidence="3" type="ORF">EH165_09970</name>
</gene>
<dbReference type="KEGG" id="nak:EH165_09970"/>
<evidence type="ECO:0000313" key="3">
    <source>
        <dbReference type="EMBL" id="AZI58415.1"/>
    </source>
</evidence>
<dbReference type="Proteomes" id="UP000268084">
    <property type="component" value="Chromosome"/>
</dbReference>
<evidence type="ECO:0000259" key="2">
    <source>
        <dbReference type="Pfam" id="PF20434"/>
    </source>
</evidence>
<proteinExistence type="predicted"/>
<dbReference type="Gene3D" id="3.40.50.1820">
    <property type="entry name" value="alpha/beta hydrolase"/>
    <property type="match status" value="1"/>
</dbReference>
<dbReference type="RefSeq" id="WP_124799324.1">
    <property type="nucleotide sequence ID" value="NZ_CP034170.1"/>
</dbReference>
<reference evidence="3 4" key="2">
    <citation type="submission" date="2018-12" db="EMBL/GenBank/DDBJ databases">
        <title>Nakamurella antarcticus sp. nov., isolated from Antarctica South Shetland Islands soil.</title>
        <authorList>
            <person name="Peng F."/>
        </authorList>
    </citation>
    <scope>NUCLEOTIDE SEQUENCE [LARGE SCALE GENOMIC DNA]</scope>
    <source>
        <strain evidence="3 4">S14-144</strain>
    </source>
</reference>
<keyword evidence="4" id="KW-1185">Reference proteome</keyword>
<dbReference type="InterPro" id="IPR050300">
    <property type="entry name" value="GDXG_lipolytic_enzyme"/>
</dbReference>
<dbReference type="OrthoDB" id="255603at2"/>
<sequence length="263" mass="27380">MTKVHEYSYGSHPDQHVKLHIPTGDRLPVVLVIHGGFWRSKYGVELAEPLAADLAGMGIAAAAVEYRRVGGASGGGWPRTLADVSRAVDALATSGQYLADGRLDLSKVVAIGHSAGGHLAAWLAHRPSLRFGTAGSIGPSSNWVPLRGAVSQAGVLDLAAAVAENLGNGAIIDMMNGQPGSVPQQYHHASPMSHVGDGAQIVCVHGDLDDEVPISQSQLYVEAAILAGDPARFVPLPGVGHYELIDPEDAAWTVCRDAAVAML</sequence>
<dbReference type="PANTHER" id="PTHR48081">
    <property type="entry name" value="AB HYDROLASE SUPERFAMILY PROTEIN C4A8.06C"/>
    <property type="match status" value="1"/>
</dbReference>
<organism evidence="3 4">
    <name type="scientific">Nakamurella antarctica</name>
    <dbReference type="NCBI Taxonomy" id="1902245"/>
    <lineage>
        <taxon>Bacteria</taxon>
        <taxon>Bacillati</taxon>
        <taxon>Actinomycetota</taxon>
        <taxon>Actinomycetes</taxon>
        <taxon>Nakamurellales</taxon>
        <taxon>Nakamurellaceae</taxon>
        <taxon>Nakamurella</taxon>
    </lineage>
</organism>
<reference evidence="3 4" key="1">
    <citation type="submission" date="2018-11" db="EMBL/GenBank/DDBJ databases">
        <authorList>
            <person name="Da X."/>
        </authorList>
    </citation>
    <scope>NUCLEOTIDE SEQUENCE [LARGE SCALE GENOMIC DNA]</scope>
    <source>
        <strain evidence="3 4">S14-144</strain>
    </source>
</reference>
<accession>A0A3G8ZNP9</accession>
<dbReference type="InterPro" id="IPR049492">
    <property type="entry name" value="BD-FAE-like_dom"/>
</dbReference>
<dbReference type="SUPFAM" id="SSF53474">
    <property type="entry name" value="alpha/beta-Hydrolases"/>
    <property type="match status" value="1"/>
</dbReference>